<name>A0ABW4TZ16_9SPHN</name>
<feature type="domain" description="EF-hand" evidence="3">
    <location>
        <begin position="89"/>
        <end position="108"/>
    </location>
</feature>
<dbReference type="RefSeq" id="WP_380930977.1">
    <property type="nucleotide sequence ID" value="NZ_JBHUGS010000004.1"/>
</dbReference>
<evidence type="ECO:0000256" key="2">
    <source>
        <dbReference type="SAM" id="SignalP"/>
    </source>
</evidence>
<dbReference type="InterPro" id="IPR002048">
    <property type="entry name" value="EF_hand_dom"/>
</dbReference>
<feature type="region of interest" description="Disordered" evidence="1">
    <location>
        <begin position="55"/>
        <end position="103"/>
    </location>
</feature>
<feature type="compositionally biased region" description="Basic and acidic residues" evidence="1">
    <location>
        <begin position="117"/>
        <end position="131"/>
    </location>
</feature>
<feature type="domain" description="EF-hand" evidence="3">
    <location>
        <begin position="56"/>
        <end position="69"/>
    </location>
</feature>
<feature type="domain" description="EF-hand" evidence="3">
    <location>
        <begin position="113"/>
        <end position="128"/>
    </location>
</feature>
<dbReference type="SUPFAM" id="SSF47473">
    <property type="entry name" value="EF-hand"/>
    <property type="match status" value="1"/>
</dbReference>
<gene>
    <name evidence="4" type="ORF">ACFSGX_14425</name>
</gene>
<dbReference type="Pfam" id="PF13202">
    <property type="entry name" value="EF-hand_5"/>
    <property type="match status" value="3"/>
</dbReference>
<evidence type="ECO:0000313" key="5">
    <source>
        <dbReference type="Proteomes" id="UP001597400"/>
    </source>
</evidence>
<organism evidence="4 5">
    <name type="scientific">Sphingomonas arantia</name>
    <dbReference type="NCBI Taxonomy" id="1460676"/>
    <lineage>
        <taxon>Bacteria</taxon>
        <taxon>Pseudomonadati</taxon>
        <taxon>Pseudomonadota</taxon>
        <taxon>Alphaproteobacteria</taxon>
        <taxon>Sphingomonadales</taxon>
        <taxon>Sphingomonadaceae</taxon>
        <taxon>Sphingomonas</taxon>
    </lineage>
</organism>
<dbReference type="InterPro" id="IPR018247">
    <property type="entry name" value="EF_Hand_1_Ca_BS"/>
</dbReference>
<accession>A0ABW4TZ16</accession>
<feature type="region of interest" description="Disordered" evidence="1">
    <location>
        <begin position="117"/>
        <end position="144"/>
    </location>
</feature>
<dbReference type="Proteomes" id="UP001597400">
    <property type="component" value="Unassembled WGS sequence"/>
</dbReference>
<feature type="compositionally biased region" description="Basic and acidic residues" evidence="1">
    <location>
        <begin position="55"/>
        <end position="65"/>
    </location>
</feature>
<feature type="chain" id="PRO_5046087168" evidence="2">
    <location>
        <begin position="24"/>
        <end position="144"/>
    </location>
</feature>
<dbReference type="EMBL" id="JBHUGS010000004">
    <property type="protein sequence ID" value="MFD1951965.1"/>
    <property type="molecule type" value="Genomic_DNA"/>
</dbReference>
<feature type="signal peptide" evidence="2">
    <location>
        <begin position="1"/>
        <end position="23"/>
    </location>
</feature>
<comment type="caution">
    <text evidence="4">The sequence shown here is derived from an EMBL/GenBank/DDBJ whole genome shotgun (WGS) entry which is preliminary data.</text>
</comment>
<evidence type="ECO:0000313" key="4">
    <source>
        <dbReference type="EMBL" id="MFD1951965.1"/>
    </source>
</evidence>
<evidence type="ECO:0000256" key="1">
    <source>
        <dbReference type="SAM" id="MobiDB-lite"/>
    </source>
</evidence>
<proteinExistence type="predicted"/>
<evidence type="ECO:0000259" key="3">
    <source>
        <dbReference type="Pfam" id="PF13202"/>
    </source>
</evidence>
<dbReference type="PROSITE" id="PS00018">
    <property type="entry name" value="EF_HAND_1"/>
    <property type="match status" value="2"/>
</dbReference>
<dbReference type="InterPro" id="IPR011992">
    <property type="entry name" value="EF-hand-dom_pair"/>
</dbReference>
<dbReference type="Gene3D" id="1.10.238.10">
    <property type="entry name" value="EF-hand"/>
    <property type="match status" value="1"/>
</dbReference>
<sequence length="144" mass="15011">MINAFWTTSLAGLAVLSATAAGAQTPETPRRAGRGGATMTLQDFTARAERRMLAGDVDGDGRVSRAEFQSGGKSGKGGKGGKGDPARRFGRLDRNGDGMVDRQEIGTVAARRFARLDADRNGSLTREERAAARTAAADPDDTGA</sequence>
<keyword evidence="2" id="KW-0732">Signal</keyword>
<keyword evidence="5" id="KW-1185">Reference proteome</keyword>
<reference evidence="5" key="1">
    <citation type="journal article" date="2019" name="Int. J. Syst. Evol. Microbiol.">
        <title>The Global Catalogue of Microorganisms (GCM) 10K type strain sequencing project: providing services to taxonomists for standard genome sequencing and annotation.</title>
        <authorList>
            <consortium name="The Broad Institute Genomics Platform"/>
            <consortium name="The Broad Institute Genome Sequencing Center for Infectious Disease"/>
            <person name="Wu L."/>
            <person name="Ma J."/>
        </authorList>
    </citation>
    <scope>NUCLEOTIDE SEQUENCE [LARGE SCALE GENOMIC DNA]</scope>
    <source>
        <strain evidence="5">CGMCC 1.12702</strain>
    </source>
</reference>
<protein>
    <submittedName>
        <fullName evidence="4">Signal transduction protein</fullName>
    </submittedName>
</protein>
<feature type="compositionally biased region" description="Basic and acidic residues" evidence="1">
    <location>
        <begin position="81"/>
        <end position="103"/>
    </location>
</feature>